<dbReference type="STRING" id="320778.ABT57_04615"/>
<name>A0A0J1K8R5_9GAMM</name>
<evidence type="ECO:0000313" key="1">
    <source>
        <dbReference type="EMBL" id="KLV10737.1"/>
    </source>
</evidence>
<comment type="caution">
    <text evidence="1">The sequence shown here is derived from an EMBL/GenBank/DDBJ whole genome shotgun (WGS) entry which is preliminary data.</text>
</comment>
<sequence>MKIVEPLQSVKSSIKTEKPIVNMSLTMGFFIKYTKTQRLNFKVVNKNEMTVWIIYSIDCSVRLLFRSAVKVLFE</sequence>
<reference evidence="1 2" key="1">
    <citation type="submission" date="2015-05" db="EMBL/GenBank/DDBJ databases">
        <title>Photobacterium galathea sp. nov.</title>
        <authorList>
            <person name="Machado H."/>
            <person name="Gram L."/>
        </authorList>
    </citation>
    <scope>NUCLEOTIDE SEQUENCE [LARGE SCALE GENOMIC DNA]</scope>
    <source>
        <strain evidence="1 2">DSM 22954</strain>
    </source>
</reference>
<proteinExistence type="predicted"/>
<dbReference type="PATRIC" id="fig|320778.3.peg.995"/>
<dbReference type="EMBL" id="LDOU01000005">
    <property type="protein sequence ID" value="KLV10737.1"/>
    <property type="molecule type" value="Genomic_DNA"/>
</dbReference>
<protein>
    <submittedName>
        <fullName evidence="1">Uncharacterized protein</fullName>
    </submittedName>
</protein>
<evidence type="ECO:0000313" key="2">
    <source>
        <dbReference type="Proteomes" id="UP000035909"/>
    </source>
</evidence>
<dbReference type="AlphaFoldDB" id="A0A0J1K8R5"/>
<accession>A0A0J1K8R5</accession>
<dbReference type="Proteomes" id="UP000035909">
    <property type="component" value="Unassembled WGS sequence"/>
</dbReference>
<keyword evidence="2" id="KW-1185">Reference proteome</keyword>
<gene>
    <name evidence="1" type="ORF">ABT57_04615</name>
</gene>
<organism evidence="1 2">
    <name type="scientific">Photobacterium ganghwense</name>
    <dbReference type="NCBI Taxonomy" id="320778"/>
    <lineage>
        <taxon>Bacteria</taxon>
        <taxon>Pseudomonadati</taxon>
        <taxon>Pseudomonadota</taxon>
        <taxon>Gammaproteobacteria</taxon>
        <taxon>Vibrionales</taxon>
        <taxon>Vibrionaceae</taxon>
        <taxon>Photobacterium</taxon>
    </lineage>
</organism>